<keyword evidence="1" id="KW-0472">Membrane</keyword>
<dbReference type="OrthoDB" id="405906at2759"/>
<dbReference type="InterPro" id="IPR056120">
    <property type="entry name" value="DUF7703"/>
</dbReference>
<proteinExistence type="predicted"/>
<reference evidence="3 4" key="1">
    <citation type="submission" date="2016-03" db="EMBL/GenBank/DDBJ databases">
        <authorList>
            <person name="Ploux O."/>
        </authorList>
    </citation>
    <scope>NUCLEOTIDE SEQUENCE [LARGE SCALE GENOMIC DNA]</scope>
    <source>
        <strain evidence="3 4">UAMH 11012</strain>
    </source>
</reference>
<dbReference type="Pfam" id="PF24802">
    <property type="entry name" value="DUF7703"/>
    <property type="match status" value="1"/>
</dbReference>
<dbReference type="PANTHER" id="PTHR37013">
    <property type="entry name" value="INTEGRAL MEMBRANE PROTEIN (AFU_ORTHOLOGUE AFUA_1G05950)-RELATED"/>
    <property type="match status" value="1"/>
</dbReference>
<feature type="transmembrane region" description="Helical" evidence="1">
    <location>
        <begin position="190"/>
        <end position="212"/>
    </location>
</feature>
<keyword evidence="1" id="KW-1133">Transmembrane helix</keyword>
<dbReference type="AlphaFoldDB" id="A0A1L7WJE6"/>
<dbReference type="PANTHER" id="PTHR37013:SF3">
    <property type="entry name" value="INTEGRAL MEMBRANE PROTEIN (AFU_ORTHOLOGUE AFUA_1G05950)"/>
    <property type="match status" value="1"/>
</dbReference>
<gene>
    <name evidence="3" type="ORF">PAC_02763</name>
</gene>
<dbReference type="EMBL" id="FJOG01000003">
    <property type="protein sequence ID" value="CZR52886.1"/>
    <property type="molecule type" value="Genomic_DNA"/>
</dbReference>
<accession>A0A1L7WJE6</accession>
<evidence type="ECO:0000256" key="1">
    <source>
        <dbReference type="SAM" id="Phobius"/>
    </source>
</evidence>
<sequence length="280" mass="31253">MAGDEAWHGKWTATALVVVLCTGISISNALELLLLVLVTFKKWRGLYFWSLLVTSISVLPYSVGYLAEYLSLSHLLGDIMNNIGWAVMVSGQSVVLYSRLGIILHNQKILQAVLWMIVVNGVVFYTITTVIHYGTYTGLSTFNRGSFVIEKIQMTVYCVQEFIISGLYVREVWRMSRIVTLAARKKRIMWELLVINLVIIGLDIALLCLEYLNLSVIEQTFKGLAYSFKLKMELAILGKLVEIAHANSGGQADFRGNGLIDSDEHSHVHSKPDATHAITA</sequence>
<feature type="transmembrane region" description="Helical" evidence="1">
    <location>
        <begin position="112"/>
        <end position="132"/>
    </location>
</feature>
<keyword evidence="4" id="KW-1185">Reference proteome</keyword>
<protein>
    <recommendedName>
        <fullName evidence="2">DUF7703 domain-containing protein</fullName>
    </recommendedName>
</protein>
<dbReference type="Proteomes" id="UP000184330">
    <property type="component" value="Unassembled WGS sequence"/>
</dbReference>
<evidence type="ECO:0000259" key="2">
    <source>
        <dbReference type="Pfam" id="PF24802"/>
    </source>
</evidence>
<feature type="transmembrane region" description="Helical" evidence="1">
    <location>
        <begin position="12"/>
        <end position="38"/>
    </location>
</feature>
<feature type="transmembrane region" description="Helical" evidence="1">
    <location>
        <begin position="83"/>
        <end position="100"/>
    </location>
</feature>
<feature type="domain" description="DUF7703" evidence="2">
    <location>
        <begin position="13"/>
        <end position="245"/>
    </location>
</feature>
<name>A0A1L7WJE6_9HELO</name>
<organism evidence="3 4">
    <name type="scientific">Phialocephala subalpina</name>
    <dbReference type="NCBI Taxonomy" id="576137"/>
    <lineage>
        <taxon>Eukaryota</taxon>
        <taxon>Fungi</taxon>
        <taxon>Dikarya</taxon>
        <taxon>Ascomycota</taxon>
        <taxon>Pezizomycotina</taxon>
        <taxon>Leotiomycetes</taxon>
        <taxon>Helotiales</taxon>
        <taxon>Mollisiaceae</taxon>
        <taxon>Phialocephala</taxon>
        <taxon>Phialocephala fortinii species complex</taxon>
    </lineage>
</organism>
<keyword evidence="1" id="KW-0812">Transmembrane</keyword>
<evidence type="ECO:0000313" key="3">
    <source>
        <dbReference type="EMBL" id="CZR52886.1"/>
    </source>
</evidence>
<evidence type="ECO:0000313" key="4">
    <source>
        <dbReference type="Proteomes" id="UP000184330"/>
    </source>
</evidence>
<feature type="transmembrane region" description="Helical" evidence="1">
    <location>
        <begin position="152"/>
        <end position="169"/>
    </location>
</feature>
<feature type="transmembrane region" description="Helical" evidence="1">
    <location>
        <begin position="45"/>
        <end position="63"/>
    </location>
</feature>